<keyword evidence="3" id="KW-0547">Nucleotide-binding</keyword>
<dbReference type="Pfam" id="PF13401">
    <property type="entry name" value="AAA_22"/>
    <property type="match status" value="1"/>
</dbReference>
<dbReference type="InterPro" id="IPR049945">
    <property type="entry name" value="AAA_22"/>
</dbReference>
<gene>
    <name evidence="3" type="ORF">GCM10023216_28510</name>
</gene>
<dbReference type="Gene3D" id="1.10.10.10">
    <property type="entry name" value="Winged helix-like DNA-binding domain superfamily/Winged helix DNA-binding domain"/>
    <property type="match status" value="1"/>
</dbReference>
<proteinExistence type="predicted"/>
<dbReference type="Pfam" id="PF03008">
    <property type="entry name" value="DUF234"/>
    <property type="match status" value="1"/>
</dbReference>
<protein>
    <submittedName>
        <fullName evidence="3">ATP-binding protein</fullName>
    </submittedName>
</protein>
<organism evidence="3 4">
    <name type="scientific">Isoptericola chiayiensis</name>
    <dbReference type="NCBI Taxonomy" id="579446"/>
    <lineage>
        <taxon>Bacteria</taxon>
        <taxon>Bacillati</taxon>
        <taxon>Actinomycetota</taxon>
        <taxon>Actinomycetes</taxon>
        <taxon>Micrococcales</taxon>
        <taxon>Promicromonosporaceae</taxon>
        <taxon>Isoptericola</taxon>
    </lineage>
</organism>
<keyword evidence="4" id="KW-1185">Reference proteome</keyword>
<feature type="domain" description="DUF234" evidence="1">
    <location>
        <begin position="320"/>
        <end position="418"/>
    </location>
</feature>
<dbReference type="InterPro" id="IPR004256">
    <property type="entry name" value="DUF234"/>
</dbReference>
<dbReference type="Proteomes" id="UP001500956">
    <property type="component" value="Unassembled WGS sequence"/>
</dbReference>
<dbReference type="GO" id="GO:0005524">
    <property type="term" value="F:ATP binding"/>
    <property type="evidence" value="ECO:0007669"/>
    <property type="project" value="UniProtKB-KW"/>
</dbReference>
<dbReference type="EMBL" id="BAABID010000015">
    <property type="protein sequence ID" value="GAA4734197.1"/>
    <property type="molecule type" value="Genomic_DNA"/>
</dbReference>
<dbReference type="InterPro" id="IPR036388">
    <property type="entry name" value="WH-like_DNA-bd_sf"/>
</dbReference>
<evidence type="ECO:0000259" key="2">
    <source>
        <dbReference type="Pfam" id="PF13401"/>
    </source>
</evidence>
<dbReference type="SUPFAM" id="SSF46785">
    <property type="entry name" value="Winged helix' DNA-binding domain"/>
    <property type="match status" value="1"/>
</dbReference>
<evidence type="ECO:0000313" key="3">
    <source>
        <dbReference type="EMBL" id="GAA4734197.1"/>
    </source>
</evidence>
<dbReference type="PANTHER" id="PTHR34704:SF1">
    <property type="entry name" value="ATPASE"/>
    <property type="match status" value="1"/>
</dbReference>
<comment type="caution">
    <text evidence="3">The sequence shown here is derived from an EMBL/GenBank/DDBJ whole genome shotgun (WGS) entry which is preliminary data.</text>
</comment>
<dbReference type="InterPro" id="IPR011991">
    <property type="entry name" value="ArsR-like_HTH"/>
</dbReference>
<dbReference type="SUPFAM" id="SSF52540">
    <property type="entry name" value="P-loop containing nucleoside triphosphate hydrolases"/>
    <property type="match status" value="1"/>
</dbReference>
<dbReference type="InterPro" id="IPR036390">
    <property type="entry name" value="WH_DNA-bd_sf"/>
</dbReference>
<dbReference type="InterPro" id="IPR027417">
    <property type="entry name" value="P-loop_NTPase"/>
</dbReference>
<dbReference type="CDD" id="cd00090">
    <property type="entry name" value="HTH_ARSR"/>
    <property type="match status" value="1"/>
</dbReference>
<evidence type="ECO:0000313" key="4">
    <source>
        <dbReference type="Proteomes" id="UP001500956"/>
    </source>
</evidence>
<name>A0ABP8YP83_9MICO</name>
<accession>A0ABP8YP83</accession>
<dbReference type="RefSeq" id="WP_172153586.1">
    <property type="nucleotide sequence ID" value="NZ_BAABID010000015.1"/>
</dbReference>
<dbReference type="Gene3D" id="3.40.50.300">
    <property type="entry name" value="P-loop containing nucleotide triphosphate hydrolases"/>
    <property type="match status" value="1"/>
</dbReference>
<keyword evidence="3" id="KW-0067">ATP-binding</keyword>
<evidence type="ECO:0000259" key="1">
    <source>
        <dbReference type="Pfam" id="PF03008"/>
    </source>
</evidence>
<feature type="domain" description="ORC1/DEAH AAA+ ATPase" evidence="2">
    <location>
        <begin position="34"/>
        <end position="154"/>
    </location>
</feature>
<dbReference type="PANTHER" id="PTHR34704">
    <property type="entry name" value="ATPASE"/>
    <property type="match status" value="1"/>
</dbReference>
<sequence length="483" mass="53730">MIDRYDWPRIDQFRNRTAELRRIEAWWAADSPEPLAVSGRRRVGKSWLLHRAAHGKPAIVLVADRIAPGMQLDRLAAQLAPHLGVTPRLQSAADLLRTLFRLGRDQKVLAVVDEFPYLLGTTAAEQDRQLTEVQAVLEEERDRSRLQLVLAGSTLSVMESLQAEKNPLHGRTVPLRLRPLRFTHAAEFMPDDDPETRLQRYAVAGGMPRYLAALTGRPLLEAVTDQIVDPYGPLFNEPFALLSAELREPTTYLSILSALAARPQSVGDVANALHVPAQRLTEYLATLEELHLVSRHRPVGASSRSRSTQWRCDDDFLRFWFRFVHPRRGDLEAGLDPRDYVESQVAASMADHVAPTFERVLRDWIRARWGAEAPEVGGWWGPALHPLRRAGTRFTEEIDGVALDGSSVRVVAEAKWTSAPMDVDVLRALREYKIPALVQADLEVGEAAIVLAARSGFTVRLEAAAASDPSVQLVPAAEVLAAV</sequence>
<reference evidence="4" key="1">
    <citation type="journal article" date="2019" name="Int. J. Syst. Evol. Microbiol.">
        <title>The Global Catalogue of Microorganisms (GCM) 10K type strain sequencing project: providing services to taxonomists for standard genome sequencing and annotation.</title>
        <authorList>
            <consortium name="The Broad Institute Genomics Platform"/>
            <consortium name="The Broad Institute Genome Sequencing Center for Infectious Disease"/>
            <person name="Wu L."/>
            <person name="Ma J."/>
        </authorList>
    </citation>
    <scope>NUCLEOTIDE SEQUENCE [LARGE SCALE GENOMIC DNA]</scope>
    <source>
        <strain evidence="4">JCM 18063</strain>
    </source>
</reference>